<proteinExistence type="predicted"/>
<reference evidence="1" key="1">
    <citation type="submission" date="2016-02" db="EMBL/GenBank/DDBJ databases">
        <title>WGS assembly of Manihot esculenta.</title>
        <authorList>
            <person name="Bredeson J.V."/>
            <person name="Prochnik S.E."/>
            <person name="Lyons J.B."/>
            <person name="Schmutz J."/>
            <person name="Grimwood J."/>
            <person name="Vrebalov J."/>
            <person name="Bart R.S."/>
            <person name="Amuge T."/>
            <person name="Ferguson M.E."/>
            <person name="Green R."/>
            <person name="Putnam N."/>
            <person name="Stites J."/>
            <person name="Rounsley S."/>
            <person name="Rokhsar D.S."/>
        </authorList>
    </citation>
    <scope>NUCLEOTIDE SEQUENCE [LARGE SCALE GENOMIC DNA]</scope>
    <source>
        <tissue evidence="1">Leaf</tissue>
    </source>
</reference>
<accession>A0A2C9U2U2</accession>
<evidence type="ECO:0000313" key="1">
    <source>
        <dbReference type="EMBL" id="OAY23876.1"/>
    </source>
</evidence>
<organism evidence="1">
    <name type="scientific">Manihot esculenta</name>
    <name type="common">Cassava</name>
    <name type="synonym">Jatropha manihot</name>
    <dbReference type="NCBI Taxonomy" id="3983"/>
    <lineage>
        <taxon>Eukaryota</taxon>
        <taxon>Viridiplantae</taxon>
        <taxon>Streptophyta</taxon>
        <taxon>Embryophyta</taxon>
        <taxon>Tracheophyta</taxon>
        <taxon>Spermatophyta</taxon>
        <taxon>Magnoliopsida</taxon>
        <taxon>eudicotyledons</taxon>
        <taxon>Gunneridae</taxon>
        <taxon>Pentapetalae</taxon>
        <taxon>rosids</taxon>
        <taxon>fabids</taxon>
        <taxon>Malpighiales</taxon>
        <taxon>Euphorbiaceae</taxon>
        <taxon>Crotonoideae</taxon>
        <taxon>Manihoteae</taxon>
        <taxon>Manihot</taxon>
    </lineage>
</organism>
<dbReference type="AlphaFoldDB" id="A0A2C9U2U2"/>
<protein>
    <submittedName>
        <fullName evidence="1">Uncharacterized protein</fullName>
    </submittedName>
</protein>
<dbReference type="EMBL" id="CM004404">
    <property type="protein sequence ID" value="OAY23876.1"/>
    <property type="molecule type" value="Genomic_DNA"/>
</dbReference>
<gene>
    <name evidence="1" type="ORF">MANES_18G114600</name>
</gene>
<name>A0A2C9U2U2_MANES</name>
<sequence length="48" mass="5483">MGVTALLARKCWRIIDNPDSLLVRVLKGKYFPYGSLMQTEEGERPSWG</sequence>